<dbReference type="AlphaFoldDB" id="A0A4R8C4A9"/>
<reference evidence="2 3" key="1">
    <citation type="submission" date="2019-03" db="EMBL/GenBank/DDBJ databases">
        <title>Genomic Encyclopedia of Type Strains, Phase III (KMG-III): the genomes of soil and plant-associated and newly described type strains.</title>
        <authorList>
            <person name="Whitman W."/>
        </authorList>
    </citation>
    <scope>NUCLEOTIDE SEQUENCE [LARGE SCALE GENOMIC DNA]</scope>
    <source>
        <strain evidence="2 3">VKM Ac-2573</strain>
    </source>
</reference>
<organism evidence="2 3">
    <name type="scientific">Kribbella pratensis</name>
    <dbReference type="NCBI Taxonomy" id="2512112"/>
    <lineage>
        <taxon>Bacteria</taxon>
        <taxon>Bacillati</taxon>
        <taxon>Actinomycetota</taxon>
        <taxon>Actinomycetes</taxon>
        <taxon>Propionibacteriales</taxon>
        <taxon>Kribbellaceae</taxon>
        <taxon>Kribbella</taxon>
    </lineage>
</organism>
<comment type="caution">
    <text evidence="2">The sequence shown here is derived from an EMBL/GenBank/DDBJ whole genome shotgun (WGS) entry which is preliminary data.</text>
</comment>
<dbReference type="RefSeq" id="WP_166679495.1">
    <property type="nucleotide sequence ID" value="NZ_SODP01000002.1"/>
</dbReference>
<name>A0A4R8C4A9_9ACTN</name>
<feature type="chain" id="PRO_5020259743" description="LGFP repeat-containing protein" evidence="1">
    <location>
        <begin position="26"/>
        <end position="306"/>
    </location>
</feature>
<protein>
    <recommendedName>
        <fullName evidence="4">LGFP repeat-containing protein</fullName>
    </recommendedName>
</protein>
<evidence type="ECO:0000256" key="1">
    <source>
        <dbReference type="SAM" id="SignalP"/>
    </source>
</evidence>
<evidence type="ECO:0000313" key="2">
    <source>
        <dbReference type="EMBL" id="TDW69975.1"/>
    </source>
</evidence>
<feature type="signal peptide" evidence="1">
    <location>
        <begin position="1"/>
        <end position="25"/>
    </location>
</feature>
<gene>
    <name evidence="2" type="ORF">EV653_4008</name>
</gene>
<accession>A0A4R8C4A9</accession>
<evidence type="ECO:0008006" key="4">
    <source>
        <dbReference type="Google" id="ProtNLM"/>
    </source>
</evidence>
<sequence length="306" mass="31705">MRKPLGTAAAILLAAAGMLPGTAVAGPSVVSKPDATSAGGCGISVGSVTAGGDHGYKSVVAATPPTATAAGILGRAVYPDGAVRISSSMSWGDDGVSIAFVGGYSVLGDALYYTQYSTGDSGVIEGGNKRIGGGWGSFVALDEAVYFDKVLRHNTYGLSNGTLYRWTVSNGVWRNKVSAPGFASVKSMALISSTKTYDTFLANTRGGALYTIHIPTTAPMKPIVKQVRSATWQGFETLLASQCGQYGTLLLGIDRDTHTGYVYAVGHATGTTTVIQSFGKVAGTFTDPVYFHWTDGNPTFKPPFGE</sequence>
<dbReference type="EMBL" id="SODP01000002">
    <property type="protein sequence ID" value="TDW69975.1"/>
    <property type="molecule type" value="Genomic_DNA"/>
</dbReference>
<keyword evidence="3" id="KW-1185">Reference proteome</keyword>
<proteinExistence type="predicted"/>
<dbReference type="Proteomes" id="UP000295146">
    <property type="component" value="Unassembled WGS sequence"/>
</dbReference>
<keyword evidence="1" id="KW-0732">Signal</keyword>
<evidence type="ECO:0000313" key="3">
    <source>
        <dbReference type="Proteomes" id="UP000295146"/>
    </source>
</evidence>